<keyword evidence="8 12" id="KW-1133">Transmembrane helix</keyword>
<evidence type="ECO:0000256" key="6">
    <source>
        <dbReference type="ARBA" id="ARBA00022882"/>
    </source>
</evidence>
<dbReference type="Gene3D" id="1.20.120.350">
    <property type="entry name" value="Voltage-gated potassium channels. Chain C"/>
    <property type="match status" value="1"/>
</dbReference>
<feature type="transmembrane region" description="Helical" evidence="12">
    <location>
        <begin position="174"/>
        <end position="196"/>
    </location>
</feature>
<keyword evidence="2" id="KW-0813">Transport</keyword>
<sequence length="245" mass="28219">MKQKIWSIIEDNTTLEGRIFDYFIQVLILLSLIAFSLETLPNNSERTINFLNAFEVVCVIVFTIEYVLRIYVSKHPFKYIFSFYGIIDLLAIFPFYLQAAVDLRGLRAFRVFRIFRALKLVRYNRALQRIHLAVKIIKEEIVLFFIITLILIYLTSCGIYFFENEAQPELFSSIFHSLWWSIVTLTTVGYGDVYPITAGGKIFTFVVLIIGVGIVTVPAGLAASALSKAREIEQENFDLKNQSKK</sequence>
<dbReference type="RefSeq" id="WP_188313649.1">
    <property type="nucleotide sequence ID" value="NZ_JABTCG010000002.1"/>
</dbReference>
<dbReference type="Proteomes" id="UP000598350">
    <property type="component" value="Unassembled WGS sequence"/>
</dbReference>
<dbReference type="InterPro" id="IPR005821">
    <property type="entry name" value="Ion_trans_dom"/>
</dbReference>
<dbReference type="InterPro" id="IPR028325">
    <property type="entry name" value="VG_K_chnl"/>
</dbReference>
<evidence type="ECO:0000256" key="10">
    <source>
        <dbReference type="ARBA" id="ARBA00023136"/>
    </source>
</evidence>
<keyword evidence="3" id="KW-0633">Potassium transport</keyword>
<dbReference type="PRINTS" id="PR00169">
    <property type="entry name" value="KCHANNEL"/>
</dbReference>
<feature type="transmembrane region" description="Helical" evidence="12">
    <location>
        <begin position="49"/>
        <end position="68"/>
    </location>
</feature>
<keyword evidence="6" id="KW-0851">Voltage-gated channel</keyword>
<dbReference type="Gene3D" id="1.10.287.70">
    <property type="match status" value="1"/>
</dbReference>
<reference evidence="14 15" key="1">
    <citation type="submission" date="2020-05" db="EMBL/GenBank/DDBJ databases">
        <title>The draft genome sequence of Maribacter arenosus CAU 1321.</title>
        <authorList>
            <person name="Mu L."/>
        </authorList>
    </citation>
    <scope>NUCLEOTIDE SEQUENCE [LARGE SCALE GENOMIC DNA]</scope>
    <source>
        <strain evidence="14 15">CAU 1321</strain>
    </source>
</reference>
<evidence type="ECO:0000256" key="5">
    <source>
        <dbReference type="ARBA" id="ARBA00022826"/>
    </source>
</evidence>
<keyword evidence="11" id="KW-0407">Ion channel</keyword>
<dbReference type="PANTHER" id="PTHR11537:SF254">
    <property type="entry name" value="POTASSIUM VOLTAGE-GATED CHANNEL PROTEIN SHAB"/>
    <property type="match status" value="1"/>
</dbReference>
<evidence type="ECO:0000256" key="11">
    <source>
        <dbReference type="ARBA" id="ARBA00023303"/>
    </source>
</evidence>
<dbReference type="Pfam" id="PF00520">
    <property type="entry name" value="Ion_trans"/>
    <property type="match status" value="1"/>
</dbReference>
<evidence type="ECO:0000313" key="15">
    <source>
        <dbReference type="Proteomes" id="UP000598350"/>
    </source>
</evidence>
<keyword evidence="15" id="KW-1185">Reference proteome</keyword>
<evidence type="ECO:0000259" key="13">
    <source>
        <dbReference type="Pfam" id="PF00520"/>
    </source>
</evidence>
<feature type="domain" description="Ion transport" evidence="13">
    <location>
        <begin position="18"/>
        <end position="231"/>
    </location>
</feature>
<organism evidence="14 15">
    <name type="scientific">Maribacter arenosus</name>
    <dbReference type="NCBI Taxonomy" id="1854708"/>
    <lineage>
        <taxon>Bacteria</taxon>
        <taxon>Pseudomonadati</taxon>
        <taxon>Bacteroidota</taxon>
        <taxon>Flavobacteriia</taxon>
        <taxon>Flavobacteriales</taxon>
        <taxon>Flavobacteriaceae</taxon>
        <taxon>Maribacter</taxon>
    </lineage>
</organism>
<feature type="transmembrane region" description="Helical" evidence="12">
    <location>
        <begin position="141"/>
        <end position="162"/>
    </location>
</feature>
<accession>A0ABR7VA34</accession>
<evidence type="ECO:0000256" key="4">
    <source>
        <dbReference type="ARBA" id="ARBA00022692"/>
    </source>
</evidence>
<evidence type="ECO:0000256" key="2">
    <source>
        <dbReference type="ARBA" id="ARBA00022448"/>
    </source>
</evidence>
<name>A0ABR7VA34_9FLAO</name>
<evidence type="ECO:0000256" key="1">
    <source>
        <dbReference type="ARBA" id="ARBA00004141"/>
    </source>
</evidence>
<comment type="subcellular location">
    <subcellularLocation>
        <location evidence="1">Membrane</location>
        <topology evidence="1">Multi-pass membrane protein</topology>
    </subcellularLocation>
</comment>
<keyword evidence="5" id="KW-0631">Potassium channel</keyword>
<gene>
    <name evidence="14" type="ORF">HPE63_07585</name>
</gene>
<keyword evidence="9" id="KW-0406">Ion transport</keyword>
<comment type="caution">
    <text evidence="14">The sequence shown here is derived from an EMBL/GenBank/DDBJ whole genome shotgun (WGS) entry which is preliminary data.</text>
</comment>
<evidence type="ECO:0000256" key="3">
    <source>
        <dbReference type="ARBA" id="ARBA00022538"/>
    </source>
</evidence>
<protein>
    <submittedName>
        <fullName evidence="14">Ion transporter</fullName>
    </submittedName>
</protein>
<feature type="transmembrane region" description="Helical" evidence="12">
    <location>
        <begin position="80"/>
        <end position="97"/>
    </location>
</feature>
<feature type="transmembrane region" description="Helical" evidence="12">
    <location>
        <begin position="202"/>
        <end position="226"/>
    </location>
</feature>
<evidence type="ECO:0000256" key="9">
    <source>
        <dbReference type="ARBA" id="ARBA00023065"/>
    </source>
</evidence>
<dbReference type="EMBL" id="JABTCG010000002">
    <property type="protein sequence ID" value="MBD0850525.1"/>
    <property type="molecule type" value="Genomic_DNA"/>
</dbReference>
<dbReference type="InterPro" id="IPR027359">
    <property type="entry name" value="Volt_channel_dom_sf"/>
</dbReference>
<keyword evidence="7" id="KW-0630">Potassium</keyword>
<proteinExistence type="predicted"/>
<dbReference type="PANTHER" id="PTHR11537">
    <property type="entry name" value="VOLTAGE-GATED POTASSIUM CHANNEL"/>
    <property type="match status" value="1"/>
</dbReference>
<feature type="transmembrane region" description="Helical" evidence="12">
    <location>
        <begin position="20"/>
        <end position="37"/>
    </location>
</feature>
<evidence type="ECO:0000313" key="14">
    <source>
        <dbReference type="EMBL" id="MBD0850525.1"/>
    </source>
</evidence>
<evidence type="ECO:0000256" key="7">
    <source>
        <dbReference type="ARBA" id="ARBA00022958"/>
    </source>
</evidence>
<dbReference type="SUPFAM" id="SSF81324">
    <property type="entry name" value="Voltage-gated potassium channels"/>
    <property type="match status" value="1"/>
</dbReference>
<evidence type="ECO:0000256" key="12">
    <source>
        <dbReference type="SAM" id="Phobius"/>
    </source>
</evidence>
<evidence type="ECO:0000256" key="8">
    <source>
        <dbReference type="ARBA" id="ARBA00022989"/>
    </source>
</evidence>
<keyword evidence="4 12" id="KW-0812">Transmembrane</keyword>
<keyword evidence="10 12" id="KW-0472">Membrane</keyword>